<organism evidence="3">
    <name type="scientific">Ixodes ricinus</name>
    <name type="common">Common tick</name>
    <name type="synonym">Acarus ricinus</name>
    <dbReference type="NCBI Taxonomy" id="34613"/>
    <lineage>
        <taxon>Eukaryota</taxon>
        <taxon>Metazoa</taxon>
        <taxon>Ecdysozoa</taxon>
        <taxon>Arthropoda</taxon>
        <taxon>Chelicerata</taxon>
        <taxon>Arachnida</taxon>
        <taxon>Acari</taxon>
        <taxon>Parasitiformes</taxon>
        <taxon>Ixodida</taxon>
        <taxon>Ixodoidea</taxon>
        <taxon>Ixodidae</taxon>
        <taxon>Ixodinae</taxon>
        <taxon>Ixodes</taxon>
    </lineage>
</organism>
<keyword evidence="2" id="KW-0732">Signal</keyword>
<proteinExistence type="predicted"/>
<sequence length="113" mass="12135">MTSLTDMTKIIVLLLAIVTCLARSEAEPAENDLLVKARQESELLHRSLNGKELPEQPVGAVVAGEASRSPGPAPHSSRQHDHPNLHQDSSSPLLQVNFWLTLLISALAAALLS</sequence>
<protein>
    <submittedName>
        <fullName evidence="3">Uncharacterized protein</fullName>
    </submittedName>
</protein>
<feature type="chain" id="PRO_5007542148" evidence="2">
    <location>
        <begin position="27"/>
        <end position="113"/>
    </location>
</feature>
<dbReference type="AlphaFoldDB" id="A0A147BF68"/>
<name>A0A147BF68_IXORI</name>
<accession>A0A147BF68</accession>
<dbReference type="EMBL" id="GEGO01005993">
    <property type="protein sequence ID" value="JAR89411.1"/>
    <property type="molecule type" value="Transcribed_RNA"/>
</dbReference>
<feature type="signal peptide" evidence="2">
    <location>
        <begin position="1"/>
        <end position="26"/>
    </location>
</feature>
<evidence type="ECO:0000256" key="2">
    <source>
        <dbReference type="SAM" id="SignalP"/>
    </source>
</evidence>
<reference evidence="3" key="1">
    <citation type="journal article" date="2018" name="PLoS Negl. Trop. Dis.">
        <title>Sialome diversity of ticks revealed by RNAseq of single tick salivary glands.</title>
        <authorList>
            <person name="Perner J."/>
            <person name="Kropackova S."/>
            <person name="Kopacek P."/>
            <person name="Ribeiro J.M."/>
        </authorList>
    </citation>
    <scope>NUCLEOTIDE SEQUENCE</scope>
    <source>
        <strain evidence="3">Siblings of single egg batch collected in Ceske Budejovice</strain>
        <tissue evidence="3">Salivary glands</tissue>
    </source>
</reference>
<feature type="region of interest" description="Disordered" evidence="1">
    <location>
        <begin position="61"/>
        <end position="88"/>
    </location>
</feature>
<evidence type="ECO:0000256" key="1">
    <source>
        <dbReference type="SAM" id="MobiDB-lite"/>
    </source>
</evidence>
<evidence type="ECO:0000313" key="3">
    <source>
        <dbReference type="EMBL" id="JAR89411.1"/>
    </source>
</evidence>